<dbReference type="InterPro" id="IPR001539">
    <property type="entry name" value="Peptidase_U32"/>
</dbReference>
<dbReference type="Pfam" id="PF01136">
    <property type="entry name" value="Peptidase_U32"/>
    <property type="match status" value="1"/>
</dbReference>
<organism evidence="2 3">
    <name type="scientific">Stecheria intestinalis</name>
    <dbReference type="NCBI Taxonomy" id="2606630"/>
    <lineage>
        <taxon>Bacteria</taxon>
        <taxon>Bacillati</taxon>
        <taxon>Bacillota</taxon>
        <taxon>Erysipelotrichia</taxon>
        <taxon>Erysipelotrichales</taxon>
        <taxon>Erysipelotrichaceae</taxon>
        <taxon>Stecheria</taxon>
    </lineage>
</organism>
<accession>A0A7X2NQJ3</accession>
<proteinExistence type="predicted"/>
<evidence type="ECO:0000313" key="3">
    <source>
        <dbReference type="Proteomes" id="UP000461880"/>
    </source>
</evidence>
<name>A0A7X2NQJ3_9FIRM</name>
<dbReference type="PANTHER" id="PTHR30217:SF10">
    <property type="entry name" value="23S RRNA 5-HYDROXYCYTIDINE C2501 SYNTHASE"/>
    <property type="match status" value="1"/>
</dbReference>
<sequence length="745" mass="84309">MPGCPWKTLFQNTERSESMQNRKIELLAPAGNMDALKAAVAAGCDAVYLGSTLFSARAFAGNFDHDQMIEAIRYCHDRDVRVYVTMNTLLYETEIDNAMKEAGFLYEQGADALLVQDFGLFHRLRIEYPDFELHCSTQMHIHNPAGCEFMKKMGAARAVVARETPIEVVKECVKTGIDIEVFAYGAICISYSGQCLMSSAIKHRSGNRGMCAQLCRLRYAPVRDGIAKKDPEGEYLLSPKDLNVIDKIPELIEAGVCSLKIEGRMKRPEYVWLVTRTFREAIDAYYEGRVYKVSEERLRQLMLMFNRGFSEGHLFHADMDDRMSHYRPNHRGVEIGRVLKYENNRVQVKLSAPLYQHDGLRILNEPHDTGLTAVRIWKKDLLVNEAAAGDVVWLECKSLPHPRRNQPLQKTSDSRLLDLIAEKIHDQQKLCPVSLSYEAEIGKPLKLTASDGRGNTVSACSEQIIEAAEKAPLAEEKLKSNLAKAGEFPYMLSVSGTMNGKIFLPVSVLNETRRKVLSRLQEQRFHLQNRAGHQPYAFHLEDPHAHTYDLLVEGAEGMELPENCLALNAKNELPVVSETEHDKLKLISGVIREPGALNQDLSHVIAGMNLNCCNSYSLAFLLNVPGVDSAIFSSECTSAEIERILKAAEARFGFVPVTYRLVYGRRTLMYIKQGFMNAMPEYMKDMEGRIYPLFRNGDTVEVLEPEPYCSDNPYCSGSYVILREEPEEKKKEIIREAYEEIHERV</sequence>
<dbReference type="InterPro" id="IPR011060">
    <property type="entry name" value="RibuloseP-bd_barrel"/>
</dbReference>
<dbReference type="SUPFAM" id="SSF51366">
    <property type="entry name" value="Ribulose-phoshate binding barrel"/>
    <property type="match status" value="1"/>
</dbReference>
<evidence type="ECO:0000259" key="1">
    <source>
        <dbReference type="Pfam" id="PF12392"/>
    </source>
</evidence>
<dbReference type="PROSITE" id="PS01276">
    <property type="entry name" value="PEPTIDASE_U32"/>
    <property type="match status" value="1"/>
</dbReference>
<gene>
    <name evidence="2" type="ORF">FYJ51_01030</name>
</gene>
<dbReference type="AlphaFoldDB" id="A0A7X2NQJ3"/>
<dbReference type="PANTHER" id="PTHR30217">
    <property type="entry name" value="PEPTIDASE U32 FAMILY"/>
    <property type="match status" value="1"/>
</dbReference>
<dbReference type="EMBL" id="VUMN01000001">
    <property type="protein sequence ID" value="MSS57496.1"/>
    <property type="molecule type" value="Genomic_DNA"/>
</dbReference>
<comment type="caution">
    <text evidence="2">The sequence shown here is derived from an EMBL/GenBank/DDBJ whole genome shotgun (WGS) entry which is preliminary data.</text>
</comment>
<keyword evidence="3" id="KW-1185">Reference proteome</keyword>
<dbReference type="InterPro" id="IPR020988">
    <property type="entry name" value="Pept_U32_collagenase"/>
</dbReference>
<feature type="domain" description="Peptidase U32 collagenase" evidence="1">
    <location>
        <begin position="410"/>
        <end position="524"/>
    </location>
</feature>
<protein>
    <submittedName>
        <fullName evidence="2">U32 family peptidase</fullName>
    </submittedName>
</protein>
<reference evidence="2 3" key="1">
    <citation type="submission" date="2019-08" db="EMBL/GenBank/DDBJ databases">
        <title>In-depth cultivation of the pig gut microbiome towards novel bacterial diversity and tailored functional studies.</title>
        <authorList>
            <person name="Wylensek D."/>
            <person name="Hitch T.C.A."/>
            <person name="Clavel T."/>
        </authorList>
    </citation>
    <scope>NUCLEOTIDE SEQUENCE [LARGE SCALE GENOMIC DNA]</scope>
    <source>
        <strain evidence="2 3">Oil+RF-744-GAM-WT-6</strain>
    </source>
</reference>
<dbReference type="Pfam" id="PF12392">
    <property type="entry name" value="DUF3656"/>
    <property type="match status" value="1"/>
</dbReference>
<dbReference type="InterPro" id="IPR051454">
    <property type="entry name" value="RNA/ubiquinone_mod_enzymes"/>
</dbReference>
<dbReference type="Proteomes" id="UP000461880">
    <property type="component" value="Unassembled WGS sequence"/>
</dbReference>
<evidence type="ECO:0000313" key="2">
    <source>
        <dbReference type="EMBL" id="MSS57496.1"/>
    </source>
</evidence>